<feature type="compositionally biased region" description="Polar residues" evidence="1">
    <location>
        <begin position="40"/>
        <end position="51"/>
    </location>
</feature>
<evidence type="ECO:0000256" key="1">
    <source>
        <dbReference type="SAM" id="MobiDB-lite"/>
    </source>
</evidence>
<proteinExistence type="predicted"/>
<dbReference type="Proteomes" id="UP000701853">
    <property type="component" value="Chromosome 8"/>
</dbReference>
<dbReference type="AlphaFoldDB" id="A0A8J5Z2J0"/>
<name>A0A8J5Z2J0_9ROSI</name>
<protein>
    <submittedName>
        <fullName evidence="2">Uncharacterized protein</fullName>
    </submittedName>
</protein>
<sequence length="51" mass="5827">MKKSMHQCFYTGEEVANTETKLSPVASDLNRRPEKVDVVQQDSTNQETENL</sequence>
<comment type="caution">
    <text evidence="2">The sequence shown here is derived from an EMBL/GenBank/DDBJ whole genome shotgun (WGS) entry which is preliminary data.</text>
</comment>
<organism evidence="2 3">
    <name type="scientific">Gossypium anomalum</name>
    <dbReference type="NCBI Taxonomy" id="47600"/>
    <lineage>
        <taxon>Eukaryota</taxon>
        <taxon>Viridiplantae</taxon>
        <taxon>Streptophyta</taxon>
        <taxon>Embryophyta</taxon>
        <taxon>Tracheophyta</taxon>
        <taxon>Spermatophyta</taxon>
        <taxon>Magnoliopsida</taxon>
        <taxon>eudicotyledons</taxon>
        <taxon>Gunneridae</taxon>
        <taxon>Pentapetalae</taxon>
        <taxon>rosids</taxon>
        <taxon>malvids</taxon>
        <taxon>Malvales</taxon>
        <taxon>Malvaceae</taxon>
        <taxon>Malvoideae</taxon>
        <taxon>Gossypium</taxon>
    </lineage>
</organism>
<evidence type="ECO:0000313" key="3">
    <source>
        <dbReference type="Proteomes" id="UP000701853"/>
    </source>
</evidence>
<accession>A0A8J5Z2J0</accession>
<keyword evidence="3" id="KW-1185">Reference proteome</keyword>
<gene>
    <name evidence="2" type="ORF">CXB51_021009</name>
</gene>
<feature type="region of interest" description="Disordered" evidence="1">
    <location>
        <begin position="21"/>
        <end position="51"/>
    </location>
</feature>
<evidence type="ECO:0000313" key="2">
    <source>
        <dbReference type="EMBL" id="KAG8487330.1"/>
    </source>
</evidence>
<dbReference type="EMBL" id="JAHUZN010000008">
    <property type="protein sequence ID" value="KAG8487330.1"/>
    <property type="molecule type" value="Genomic_DNA"/>
</dbReference>
<reference evidence="2 3" key="1">
    <citation type="journal article" date="2021" name="bioRxiv">
        <title>The Gossypium anomalum genome as a resource for cotton improvement and evolutionary analysis of hybrid incompatibility.</title>
        <authorList>
            <person name="Grover C.E."/>
            <person name="Yuan D."/>
            <person name="Arick M.A."/>
            <person name="Miller E.R."/>
            <person name="Hu G."/>
            <person name="Peterson D.G."/>
            <person name="Wendel J.F."/>
            <person name="Udall J.A."/>
        </authorList>
    </citation>
    <scope>NUCLEOTIDE SEQUENCE [LARGE SCALE GENOMIC DNA]</scope>
    <source>
        <strain evidence="2">JFW-Udall</strain>
        <tissue evidence="2">Leaf</tissue>
    </source>
</reference>